<evidence type="ECO:0000313" key="1">
    <source>
        <dbReference type="EMBL" id="BAZ87512.1"/>
    </source>
</evidence>
<reference evidence="1 2" key="1">
    <citation type="submission" date="2017-06" db="EMBL/GenBank/DDBJ databases">
        <title>Genome sequencing of cyanobaciteial culture collection at National Institute for Environmental Studies (NIES).</title>
        <authorList>
            <person name="Hirose Y."/>
            <person name="Shimura Y."/>
            <person name="Fujisawa T."/>
            <person name="Nakamura Y."/>
            <person name="Kawachi M."/>
        </authorList>
    </citation>
    <scope>NUCLEOTIDE SEQUENCE [LARGE SCALE GENOMIC DNA]</scope>
    <source>
        <strain evidence="1 2">NIES-806</strain>
    </source>
</reference>
<dbReference type="OrthoDB" id="425633at2"/>
<dbReference type="RefSeq" id="WP_096669583.1">
    <property type="nucleotide sequence ID" value="NZ_AP018316.1"/>
</dbReference>
<dbReference type="Proteomes" id="UP000218702">
    <property type="component" value="Chromosome"/>
</dbReference>
<dbReference type="EMBL" id="AP018316">
    <property type="protein sequence ID" value="BAZ87512.1"/>
    <property type="molecule type" value="Genomic_DNA"/>
</dbReference>
<sequence>MSNSYNIRSTKIGNSAGFRLPADFYREHPQFTNADAWIEVLSTDTAIVRIVPQLHDDEDAEDSLLMRLFLDFATTEALKNNTLQPYTTEMSKTAHKLIEGVQLEDEEIIISTTLNIQ</sequence>
<organism evidence="1 2">
    <name type="scientific">Dolichospermum compactum NIES-806</name>
    <dbReference type="NCBI Taxonomy" id="1973481"/>
    <lineage>
        <taxon>Bacteria</taxon>
        <taxon>Bacillati</taxon>
        <taxon>Cyanobacteriota</taxon>
        <taxon>Cyanophyceae</taxon>
        <taxon>Nostocales</taxon>
        <taxon>Aphanizomenonaceae</taxon>
        <taxon>Dolichospermum</taxon>
        <taxon>Dolichospermum compactum</taxon>
    </lineage>
</organism>
<keyword evidence="2" id="KW-1185">Reference proteome</keyword>
<proteinExistence type="predicted"/>
<gene>
    <name evidence="1" type="ORF">NIES806_37360</name>
</gene>
<accession>A0A1Z4V7K1</accession>
<dbReference type="KEGG" id="dcm:NIES806_37360"/>
<evidence type="ECO:0000313" key="2">
    <source>
        <dbReference type="Proteomes" id="UP000218702"/>
    </source>
</evidence>
<dbReference type="AlphaFoldDB" id="A0A1Z4V7K1"/>
<protein>
    <submittedName>
        <fullName evidence="1">Uncharacterized protein</fullName>
    </submittedName>
</protein>
<name>A0A1Z4V7K1_9CYAN</name>